<dbReference type="SUPFAM" id="SSF47095">
    <property type="entry name" value="HMG-box"/>
    <property type="match status" value="1"/>
</dbReference>
<feature type="compositionally biased region" description="Basic residues" evidence="3">
    <location>
        <begin position="99"/>
        <end position="125"/>
    </location>
</feature>
<feature type="region of interest" description="Disordered" evidence="3">
    <location>
        <begin position="193"/>
        <end position="262"/>
    </location>
</feature>
<dbReference type="AlphaFoldDB" id="A0A7R9VRC5"/>
<dbReference type="PANTHER" id="PTHR48112">
    <property type="entry name" value="HIGH MOBILITY GROUP PROTEIN DSP1"/>
    <property type="match status" value="1"/>
</dbReference>
<dbReference type="InterPro" id="IPR036910">
    <property type="entry name" value="HMG_box_dom_sf"/>
</dbReference>
<dbReference type="InterPro" id="IPR050342">
    <property type="entry name" value="HMGB"/>
</dbReference>
<evidence type="ECO:0000313" key="5">
    <source>
        <dbReference type="EMBL" id="CAD8301790.1"/>
    </source>
</evidence>
<protein>
    <recommendedName>
        <fullName evidence="4">HMG box domain-containing protein</fullName>
    </recommendedName>
</protein>
<dbReference type="InterPro" id="IPR009071">
    <property type="entry name" value="HMG_box_dom"/>
</dbReference>
<dbReference type="PROSITE" id="PS50118">
    <property type="entry name" value="HMG_BOX_2"/>
    <property type="match status" value="1"/>
</dbReference>
<keyword evidence="1 2" id="KW-0238">DNA-binding</keyword>
<keyword evidence="2" id="KW-0539">Nucleus</keyword>
<gene>
    <name evidence="5" type="ORF">TDUB1175_LOCUS5608</name>
</gene>
<dbReference type="SMART" id="SM00398">
    <property type="entry name" value="HMG"/>
    <property type="match status" value="1"/>
</dbReference>
<evidence type="ECO:0000256" key="2">
    <source>
        <dbReference type="PROSITE-ProRule" id="PRU00267"/>
    </source>
</evidence>
<dbReference type="CDD" id="cd00084">
    <property type="entry name" value="HMG-box_SF"/>
    <property type="match status" value="1"/>
</dbReference>
<dbReference type="GO" id="GO:0005634">
    <property type="term" value="C:nucleus"/>
    <property type="evidence" value="ECO:0007669"/>
    <property type="project" value="UniProtKB-UniRule"/>
</dbReference>
<reference evidence="5" key="1">
    <citation type="submission" date="2021-01" db="EMBL/GenBank/DDBJ databases">
        <authorList>
            <person name="Corre E."/>
            <person name="Pelletier E."/>
            <person name="Niang G."/>
            <person name="Scheremetjew M."/>
            <person name="Finn R."/>
            <person name="Kale V."/>
            <person name="Holt S."/>
            <person name="Cochrane G."/>
            <person name="Meng A."/>
            <person name="Brown T."/>
            <person name="Cohen L."/>
        </authorList>
    </citation>
    <scope>NUCLEOTIDE SEQUENCE</scope>
    <source>
        <strain evidence="5">CCMP147</strain>
    </source>
</reference>
<proteinExistence type="predicted"/>
<accession>A0A7R9VRC5</accession>
<feature type="DNA-binding region" description="HMG box" evidence="2">
    <location>
        <begin position="120"/>
        <end position="182"/>
    </location>
</feature>
<feature type="compositionally biased region" description="Acidic residues" evidence="3">
    <location>
        <begin position="215"/>
        <end position="239"/>
    </location>
</feature>
<evidence type="ECO:0000256" key="1">
    <source>
        <dbReference type="ARBA" id="ARBA00023125"/>
    </source>
</evidence>
<dbReference type="Pfam" id="PF09011">
    <property type="entry name" value="HMG_box_2"/>
    <property type="match status" value="1"/>
</dbReference>
<feature type="domain" description="HMG box" evidence="4">
    <location>
        <begin position="120"/>
        <end position="182"/>
    </location>
</feature>
<sequence length="282" mass="30022">MSTKDSNGSQQMCPATAALVSYLRTEADAADHRARRLRAQAEAMAQQTSMTQTDFDELNASFAAVVPPSSYSPLVLPGSLLDSSLSEMAPVDEFGVPKYKGKKRGRKPKKRKRQRKPDTPKRRHTGYTLFMQENYPAIKRANAENANGAGEELKSKDVISIVAKQWAELDGEVKAAWKERAKAINETDEVAKAGTVAGGGGGDNVASASASVRTEEEEEYEAGDAEEDGDDVEDEDEEPPPSLDAALDHSHHDHHSVPAEEVAAAAAAAGATAAAVAATFSV</sequence>
<dbReference type="Gene3D" id="1.10.30.10">
    <property type="entry name" value="High mobility group box domain"/>
    <property type="match status" value="1"/>
</dbReference>
<organism evidence="5">
    <name type="scientific">Pseudictyota dubia</name>
    <dbReference type="NCBI Taxonomy" id="2749911"/>
    <lineage>
        <taxon>Eukaryota</taxon>
        <taxon>Sar</taxon>
        <taxon>Stramenopiles</taxon>
        <taxon>Ochrophyta</taxon>
        <taxon>Bacillariophyta</taxon>
        <taxon>Mediophyceae</taxon>
        <taxon>Biddulphiophycidae</taxon>
        <taxon>Eupodiscales</taxon>
        <taxon>Odontellaceae</taxon>
        <taxon>Pseudictyota</taxon>
    </lineage>
</organism>
<evidence type="ECO:0000256" key="3">
    <source>
        <dbReference type="SAM" id="MobiDB-lite"/>
    </source>
</evidence>
<feature type="region of interest" description="Disordered" evidence="3">
    <location>
        <begin position="95"/>
        <end position="126"/>
    </location>
</feature>
<evidence type="ECO:0000259" key="4">
    <source>
        <dbReference type="PROSITE" id="PS50118"/>
    </source>
</evidence>
<dbReference type="GO" id="GO:0003677">
    <property type="term" value="F:DNA binding"/>
    <property type="evidence" value="ECO:0007669"/>
    <property type="project" value="UniProtKB-UniRule"/>
</dbReference>
<dbReference type="EMBL" id="HBED01011266">
    <property type="protein sequence ID" value="CAD8301790.1"/>
    <property type="molecule type" value="Transcribed_RNA"/>
</dbReference>
<dbReference type="PANTHER" id="PTHR48112:SF22">
    <property type="entry name" value="MITOCHONDRIAL TRANSCRIPTION FACTOR A, ISOFORM B"/>
    <property type="match status" value="1"/>
</dbReference>
<feature type="compositionally biased region" description="Basic and acidic residues" evidence="3">
    <location>
        <begin position="246"/>
        <end position="258"/>
    </location>
</feature>
<name>A0A7R9VRC5_9STRA</name>